<protein>
    <submittedName>
        <fullName evidence="1">Uncharacterized protein</fullName>
    </submittedName>
</protein>
<organism evidence="1 2">
    <name type="scientific">Plasmodium vivax India VII</name>
    <dbReference type="NCBI Taxonomy" id="1077284"/>
    <lineage>
        <taxon>Eukaryota</taxon>
        <taxon>Sar</taxon>
        <taxon>Alveolata</taxon>
        <taxon>Apicomplexa</taxon>
        <taxon>Aconoidasida</taxon>
        <taxon>Haemosporida</taxon>
        <taxon>Plasmodiidae</taxon>
        <taxon>Plasmodium</taxon>
        <taxon>Plasmodium (Plasmodium)</taxon>
    </lineage>
</organism>
<accession>A0A0J9SCB9</accession>
<name>A0A0J9SCB9_PLAVI</name>
<gene>
    <name evidence="1" type="ORF">PVIIG_00841</name>
</gene>
<dbReference type="AlphaFoldDB" id="A0A0J9SCB9"/>
<dbReference type="Pfam" id="PF05795">
    <property type="entry name" value="Plasmodium_Vir"/>
    <property type="match status" value="2"/>
</dbReference>
<dbReference type="InterPro" id="IPR008780">
    <property type="entry name" value="Plasmodium_Vir"/>
</dbReference>
<dbReference type="Proteomes" id="UP000053562">
    <property type="component" value="Unassembled WGS sequence"/>
</dbReference>
<reference evidence="1 2" key="1">
    <citation type="submission" date="2011-08" db="EMBL/GenBank/DDBJ databases">
        <title>The Genome Sequence of Plasmodium vivax India VII.</title>
        <authorList>
            <consortium name="The Broad Institute Genome Sequencing Platform"/>
            <consortium name="The Broad Institute Genome Sequencing Center for Infectious Disease"/>
            <person name="Neafsey D."/>
            <person name="Carlton J."/>
            <person name="Barnwell J."/>
            <person name="Collins W."/>
            <person name="Escalante A."/>
            <person name="Mullikin J."/>
            <person name="Saul A."/>
            <person name="Guigo R."/>
            <person name="Camara F."/>
            <person name="Young S.K."/>
            <person name="Zeng Q."/>
            <person name="Gargeya S."/>
            <person name="Fitzgerald M."/>
            <person name="Haas B."/>
            <person name="Abouelleil A."/>
            <person name="Alvarado L."/>
            <person name="Arachchi H.M."/>
            <person name="Berlin A."/>
            <person name="Brown A."/>
            <person name="Chapman S.B."/>
            <person name="Chen Z."/>
            <person name="Dunbar C."/>
            <person name="Freedman E."/>
            <person name="Gearin G."/>
            <person name="Gellesch M."/>
            <person name="Goldberg J."/>
            <person name="Griggs A."/>
            <person name="Gujja S."/>
            <person name="Heiman D."/>
            <person name="Howarth C."/>
            <person name="Larson L."/>
            <person name="Lui A."/>
            <person name="MacDonald P.J.P."/>
            <person name="Montmayeur A."/>
            <person name="Murphy C."/>
            <person name="Neiman D."/>
            <person name="Pearson M."/>
            <person name="Priest M."/>
            <person name="Roberts A."/>
            <person name="Saif S."/>
            <person name="Shea T."/>
            <person name="Shenoy N."/>
            <person name="Sisk P."/>
            <person name="Stolte C."/>
            <person name="Sykes S."/>
            <person name="Wortman J."/>
            <person name="Nusbaum C."/>
            <person name="Birren B."/>
        </authorList>
    </citation>
    <scope>NUCLEOTIDE SEQUENCE [LARGE SCALE GENOMIC DNA]</scope>
    <source>
        <strain evidence="1 2">India VII</strain>
    </source>
</reference>
<proteinExistence type="predicted"/>
<dbReference type="EMBL" id="KQ234316">
    <property type="protein sequence ID" value="KMZ79567.1"/>
    <property type="molecule type" value="Genomic_DNA"/>
</dbReference>
<sequence>MMDDILDKTLRILNTDNAFISTSELHLFDNLFDKEKDLQDEQNICNKNNEPIKYSSKYDCSTVKLFNRTENIINKFDNLCQQHDGHNNCCDYFIYGLYRKIIKSNYDAYNIHWLLNNVKDLMEKNNLSNVKKCKLNENFFTILDINLLKNKTALYYFLEYYDKIKKSLNPGPTNKDLYCQYIKQIFGLYQKIHQEYRSKLIQAYIPEIPKFREKFDTNEITFLKNSCSEDLKNPIFNIENIMENSLKEEDAKVNVQTTKEIQENDFIVNVSESAYDIFYNLNKYQEIENQSKIDGSTISVHTSFCNRKTIPDIEHDQRFENLCENFIKFFLLLNSEVHKRVSPGKRHFDYLNYWLNHELKQDRKSVKKFIKFLDERLGKNFKGYNDYINFKNKIYNMNDDIFEKMRILYKLYDNYYKIIEASKRTSECSEYSRICAEEYKTGIEKYLNRKSYKYYNALETFRNIYNNIKKDKEYCINKDSSNLPEIITIREKEKKAVEDKVSTTCKSIKTLALKVPPKGKNHYVHCYLCTYNVYKNIF</sequence>
<evidence type="ECO:0000313" key="2">
    <source>
        <dbReference type="Proteomes" id="UP000053562"/>
    </source>
</evidence>
<evidence type="ECO:0000313" key="1">
    <source>
        <dbReference type="EMBL" id="KMZ79567.1"/>
    </source>
</evidence>